<proteinExistence type="predicted"/>
<gene>
    <name evidence="2" type="ORF">CPEL01642_LOCUS7326</name>
</gene>
<dbReference type="AlphaFoldDB" id="A0A7S0L8A4"/>
<organism evidence="2">
    <name type="scientific">Coccolithus braarudii</name>
    <dbReference type="NCBI Taxonomy" id="221442"/>
    <lineage>
        <taxon>Eukaryota</taxon>
        <taxon>Haptista</taxon>
        <taxon>Haptophyta</taxon>
        <taxon>Prymnesiophyceae</taxon>
        <taxon>Coccolithales</taxon>
        <taxon>Coccolithaceae</taxon>
        <taxon>Coccolithus</taxon>
    </lineage>
</organism>
<dbReference type="EMBL" id="HBEY01015141">
    <property type="protein sequence ID" value="CAD8603991.1"/>
    <property type="molecule type" value="Transcribed_RNA"/>
</dbReference>
<dbReference type="InterPro" id="IPR014830">
    <property type="entry name" value="Glycolipid_transfer_prot_dom"/>
</dbReference>
<sequence>MVSVKLPTWVSAPFRKQTWAQLALLAAVGGPQLFLAAVSTRGLPVARHVEAVSSDDVVPPSSRRRTAANIAALVAAVSRPLSIFGGRPKTAGNEQLLAGSKLQGSKLSLRQHARRFASCLTRDRDVNMQEYVKAMEEFVAGVSTLGDFTSRGVDDARKNLHLVRERAAGSRLSSMRAYLLDELRRGSRRPEGGPASRTGAEALLWSRLGISFWVEIFKETLGRRSTLADATQNGFQRSIGPYLDHFGRAAFRMAARATPSWHEVRKRSHLGCDNGVCSDEQLATELRSFVEEVEPLVQRMTQLQKAVGLEDLRTP</sequence>
<feature type="domain" description="Glycolipid transfer protein" evidence="1">
    <location>
        <begin position="126"/>
        <end position="263"/>
    </location>
</feature>
<protein>
    <recommendedName>
        <fullName evidence="1">Glycolipid transfer protein domain-containing protein</fullName>
    </recommendedName>
</protein>
<evidence type="ECO:0000259" key="1">
    <source>
        <dbReference type="Pfam" id="PF08718"/>
    </source>
</evidence>
<dbReference type="Gene3D" id="1.10.3520.10">
    <property type="entry name" value="Glycolipid transfer protein"/>
    <property type="match status" value="1"/>
</dbReference>
<name>A0A7S0L8A4_9EUKA</name>
<dbReference type="GO" id="GO:0005737">
    <property type="term" value="C:cytoplasm"/>
    <property type="evidence" value="ECO:0007669"/>
    <property type="project" value="InterPro"/>
</dbReference>
<dbReference type="InterPro" id="IPR036497">
    <property type="entry name" value="GLTP_sf"/>
</dbReference>
<dbReference type="Pfam" id="PF08718">
    <property type="entry name" value="GLTP"/>
    <property type="match status" value="1"/>
</dbReference>
<dbReference type="GO" id="GO:0120013">
    <property type="term" value="F:lipid transfer activity"/>
    <property type="evidence" value="ECO:0007669"/>
    <property type="project" value="InterPro"/>
</dbReference>
<evidence type="ECO:0000313" key="2">
    <source>
        <dbReference type="EMBL" id="CAD8603991.1"/>
    </source>
</evidence>
<dbReference type="SUPFAM" id="SSF110004">
    <property type="entry name" value="Glycolipid transfer protein, GLTP"/>
    <property type="match status" value="1"/>
</dbReference>
<accession>A0A7S0L8A4</accession>
<reference evidence="2" key="1">
    <citation type="submission" date="2021-01" db="EMBL/GenBank/DDBJ databases">
        <authorList>
            <person name="Corre E."/>
            <person name="Pelletier E."/>
            <person name="Niang G."/>
            <person name="Scheremetjew M."/>
            <person name="Finn R."/>
            <person name="Kale V."/>
            <person name="Holt S."/>
            <person name="Cochrane G."/>
            <person name="Meng A."/>
            <person name="Brown T."/>
            <person name="Cohen L."/>
        </authorList>
    </citation>
    <scope>NUCLEOTIDE SEQUENCE</scope>
    <source>
        <strain evidence="2">PLY182g</strain>
    </source>
</reference>